<feature type="region of interest" description="Disordered" evidence="1">
    <location>
        <begin position="65"/>
        <end position="93"/>
    </location>
</feature>
<comment type="caution">
    <text evidence="2">The sequence shown here is derived from an EMBL/GenBank/DDBJ whole genome shotgun (WGS) entry which is preliminary data.</text>
</comment>
<feature type="region of interest" description="Disordered" evidence="1">
    <location>
        <begin position="150"/>
        <end position="178"/>
    </location>
</feature>
<feature type="region of interest" description="Disordered" evidence="1">
    <location>
        <begin position="1"/>
        <end position="30"/>
    </location>
</feature>
<dbReference type="AlphaFoldDB" id="A0A934NWY7"/>
<protein>
    <recommendedName>
        <fullName evidence="4">DUF4355 domain-containing protein</fullName>
    </recommendedName>
</protein>
<sequence>MSEILTEQPAVTPDVTPEAPATVAPDGHPVELGDAGKRAIAAMKAERDAARREAKANADAAKRLADFEESQKTEAQKIADRAAAAERERDDARAEGLRYKAAAKFGIDEDHFDLLGTGDEDAIAGRAERLGALLKLRTENDDLKAQLEALQQGKPSSGRPVPNLKPGATPEQNDPEETEYAQYAARFGR</sequence>
<accession>A0A934NWY7</accession>
<proteinExistence type="predicted"/>
<dbReference type="EMBL" id="JAEMNV010000014">
    <property type="protein sequence ID" value="MBJ8342784.1"/>
    <property type="molecule type" value="Genomic_DNA"/>
</dbReference>
<evidence type="ECO:0000256" key="1">
    <source>
        <dbReference type="SAM" id="MobiDB-lite"/>
    </source>
</evidence>
<keyword evidence="3" id="KW-1185">Reference proteome</keyword>
<evidence type="ECO:0000313" key="3">
    <source>
        <dbReference type="Proteomes" id="UP000655868"/>
    </source>
</evidence>
<dbReference type="Proteomes" id="UP000655868">
    <property type="component" value="Unassembled WGS sequence"/>
</dbReference>
<reference evidence="2" key="1">
    <citation type="submission" date="2020-12" db="EMBL/GenBank/DDBJ databases">
        <title>Antrihabitans popcorni sp. nov. and Antrihabitans auranticaus sp. nov., isolated from a larva cave.</title>
        <authorList>
            <person name="Lee S.D."/>
            <person name="Kim I.S."/>
        </authorList>
    </citation>
    <scope>NUCLEOTIDE SEQUENCE</scope>
    <source>
        <strain evidence="2">YC3-6</strain>
    </source>
</reference>
<organism evidence="2 3">
    <name type="scientific">Antrihabitans stalagmiti</name>
    <dbReference type="NCBI Taxonomy" id="2799499"/>
    <lineage>
        <taxon>Bacteria</taxon>
        <taxon>Bacillati</taxon>
        <taxon>Actinomycetota</taxon>
        <taxon>Actinomycetes</taxon>
        <taxon>Mycobacteriales</taxon>
        <taxon>Nocardiaceae</taxon>
        <taxon>Antrihabitans</taxon>
    </lineage>
</organism>
<evidence type="ECO:0008006" key="4">
    <source>
        <dbReference type="Google" id="ProtNLM"/>
    </source>
</evidence>
<name>A0A934NWY7_9NOCA</name>
<evidence type="ECO:0000313" key="2">
    <source>
        <dbReference type="EMBL" id="MBJ8342784.1"/>
    </source>
</evidence>
<gene>
    <name evidence="2" type="ORF">JGU71_28230</name>
</gene>
<dbReference type="RefSeq" id="WP_199708487.1">
    <property type="nucleotide sequence ID" value="NZ_JAEMNV010000014.1"/>
</dbReference>